<dbReference type="Gene3D" id="1.10.260.40">
    <property type="entry name" value="lambda repressor-like DNA-binding domains"/>
    <property type="match status" value="1"/>
</dbReference>
<protein>
    <submittedName>
        <fullName evidence="2">LexA family transcriptional regulator</fullName>
    </submittedName>
</protein>
<dbReference type="CDD" id="cd06529">
    <property type="entry name" value="S24_LexA-like"/>
    <property type="match status" value="1"/>
</dbReference>
<proteinExistence type="predicted"/>
<evidence type="ECO:0000259" key="1">
    <source>
        <dbReference type="Pfam" id="PF00717"/>
    </source>
</evidence>
<organism evidence="2 3">
    <name type="scientific">Brucella intermedia GD04153</name>
    <dbReference type="NCBI Taxonomy" id="2975438"/>
    <lineage>
        <taxon>Bacteria</taxon>
        <taxon>Pseudomonadati</taxon>
        <taxon>Pseudomonadota</taxon>
        <taxon>Alphaproteobacteria</taxon>
        <taxon>Hyphomicrobiales</taxon>
        <taxon>Brucellaceae</taxon>
        <taxon>Brucella/Ochrobactrum group</taxon>
        <taxon>Brucella</taxon>
    </lineage>
</organism>
<dbReference type="InterPro" id="IPR010982">
    <property type="entry name" value="Lambda_DNA-bd_dom_sf"/>
</dbReference>
<dbReference type="Pfam" id="PF00717">
    <property type="entry name" value="Peptidase_S24"/>
    <property type="match status" value="1"/>
</dbReference>
<comment type="caution">
    <text evidence="2">The sequence shown here is derived from an EMBL/GenBank/DDBJ whole genome shotgun (WGS) entry which is preliminary data.</text>
</comment>
<sequence>MDLNVAILETNASENVANMEKDSLTVEVYGYSMLSEWLRVALEQSEVSQSELSRLLTERLGRSIDRAAVNKMLTNKRGITGDELLAIEAITGTTAPKEILVPLKGRVGAGAVVEAIDHGETEYVEAPAEAKPNTVAVEVTGDSMFPAYEDGTLLYYSKLLPPHDMINRRCVVQLADQRIFVKVLRKGAADGVWTLQSLNPLVADITDVAVDWAAPIDWIKPR</sequence>
<dbReference type="Proteomes" id="UP001158087">
    <property type="component" value="Unassembled WGS sequence"/>
</dbReference>
<dbReference type="InterPro" id="IPR036286">
    <property type="entry name" value="LexA/Signal_pep-like_sf"/>
</dbReference>
<dbReference type="Gene3D" id="2.10.109.10">
    <property type="entry name" value="Umud Fragment, subunit A"/>
    <property type="match status" value="1"/>
</dbReference>
<dbReference type="InterPro" id="IPR015927">
    <property type="entry name" value="Peptidase_S24_S26A/B/C"/>
</dbReference>
<gene>
    <name evidence="2" type="ORF">N7376_21970</name>
</gene>
<reference evidence="2" key="1">
    <citation type="submission" date="2022-09" db="EMBL/GenBank/DDBJ databases">
        <title>Intensive care unit water sources are persistently colonized with multi-drug resistant bacteria and are the site of extensive horizontal gene transfer of antibiotic resistance genes.</title>
        <authorList>
            <person name="Diorio-Toth L."/>
        </authorList>
    </citation>
    <scope>NUCLEOTIDE SEQUENCE</scope>
    <source>
        <strain evidence="2">GD04153</strain>
    </source>
</reference>
<dbReference type="EMBL" id="JAODYY010000015">
    <property type="protein sequence ID" value="MDH0126646.1"/>
    <property type="molecule type" value="Genomic_DNA"/>
</dbReference>
<dbReference type="AlphaFoldDB" id="A0AA42H0Y7"/>
<dbReference type="SUPFAM" id="SSF51306">
    <property type="entry name" value="LexA/Signal peptidase"/>
    <property type="match status" value="1"/>
</dbReference>
<name>A0AA42H0Y7_9HYPH</name>
<feature type="domain" description="Peptidase S24/S26A/S26B/S26C" evidence="1">
    <location>
        <begin position="103"/>
        <end position="205"/>
    </location>
</feature>
<dbReference type="GO" id="GO:0003677">
    <property type="term" value="F:DNA binding"/>
    <property type="evidence" value="ECO:0007669"/>
    <property type="project" value="InterPro"/>
</dbReference>
<dbReference type="InterPro" id="IPR039418">
    <property type="entry name" value="LexA-like"/>
</dbReference>
<accession>A0AA42H0Y7</accession>
<evidence type="ECO:0000313" key="2">
    <source>
        <dbReference type="EMBL" id="MDH0126646.1"/>
    </source>
</evidence>
<evidence type="ECO:0000313" key="3">
    <source>
        <dbReference type="Proteomes" id="UP001158087"/>
    </source>
</evidence>